<organism evidence="1">
    <name type="scientific">Lotus japonicus</name>
    <name type="common">Lotus corniculatus var. japonicus</name>
    <dbReference type="NCBI Taxonomy" id="34305"/>
    <lineage>
        <taxon>Eukaryota</taxon>
        <taxon>Viridiplantae</taxon>
        <taxon>Streptophyta</taxon>
        <taxon>Embryophyta</taxon>
        <taxon>Tracheophyta</taxon>
        <taxon>Spermatophyta</taxon>
        <taxon>Magnoliopsida</taxon>
        <taxon>eudicotyledons</taxon>
        <taxon>Gunneridae</taxon>
        <taxon>Pentapetalae</taxon>
        <taxon>rosids</taxon>
        <taxon>fabids</taxon>
        <taxon>Fabales</taxon>
        <taxon>Fabaceae</taxon>
        <taxon>Papilionoideae</taxon>
        <taxon>50 kb inversion clade</taxon>
        <taxon>NPAAA clade</taxon>
        <taxon>Hologalegina</taxon>
        <taxon>robinioid clade</taxon>
        <taxon>Loteae</taxon>
        <taxon>Lotus</taxon>
    </lineage>
</organism>
<evidence type="ECO:0000313" key="1">
    <source>
        <dbReference type="EMBL" id="AFK37274.1"/>
    </source>
</evidence>
<proteinExistence type="evidence at transcript level"/>
<dbReference type="EMBL" id="BT137479">
    <property type="protein sequence ID" value="AFK37274.1"/>
    <property type="molecule type" value="mRNA"/>
</dbReference>
<dbReference type="AlphaFoldDB" id="I3SAI2"/>
<sequence length="38" mass="4401">MNLDSLHLATSKQASNCMTRFMQKHGDELKRREQNSPP</sequence>
<reference evidence="1" key="1">
    <citation type="submission" date="2012-05" db="EMBL/GenBank/DDBJ databases">
        <authorList>
            <person name="Krishnakumar V."/>
            <person name="Cheung F."/>
            <person name="Xiao Y."/>
            <person name="Chan A."/>
            <person name="Moskal W.A."/>
            <person name="Town C.D."/>
        </authorList>
    </citation>
    <scope>NUCLEOTIDE SEQUENCE</scope>
</reference>
<accession>I3SAI2</accession>
<protein>
    <submittedName>
        <fullName evidence="1">Uncharacterized protein</fullName>
    </submittedName>
</protein>
<name>I3SAI2_LOTJA</name>